<feature type="region of interest" description="Disordered" evidence="1">
    <location>
        <begin position="168"/>
        <end position="292"/>
    </location>
</feature>
<name>A0A5N5L427_PANHP</name>
<organism evidence="4 5">
    <name type="scientific">Pangasianodon hypophthalmus</name>
    <name type="common">Striped catfish</name>
    <name type="synonym">Helicophagus hypophthalmus</name>
    <dbReference type="NCBI Taxonomy" id="310915"/>
    <lineage>
        <taxon>Eukaryota</taxon>
        <taxon>Metazoa</taxon>
        <taxon>Chordata</taxon>
        <taxon>Craniata</taxon>
        <taxon>Vertebrata</taxon>
        <taxon>Euteleostomi</taxon>
        <taxon>Actinopterygii</taxon>
        <taxon>Neopterygii</taxon>
        <taxon>Teleostei</taxon>
        <taxon>Ostariophysi</taxon>
        <taxon>Siluriformes</taxon>
        <taxon>Pangasiidae</taxon>
        <taxon>Pangasianodon</taxon>
    </lineage>
</organism>
<feature type="compositionally biased region" description="Polar residues" evidence="1">
    <location>
        <begin position="342"/>
        <end position="358"/>
    </location>
</feature>
<keyword evidence="2" id="KW-0472">Membrane</keyword>
<feature type="compositionally biased region" description="Low complexity" evidence="1">
    <location>
        <begin position="400"/>
        <end position="410"/>
    </location>
</feature>
<feature type="transmembrane region" description="Helical" evidence="2">
    <location>
        <begin position="677"/>
        <end position="702"/>
    </location>
</feature>
<dbReference type="InterPro" id="IPR000082">
    <property type="entry name" value="SEA_dom"/>
</dbReference>
<proteinExistence type="predicted"/>
<evidence type="ECO:0000256" key="1">
    <source>
        <dbReference type="SAM" id="MobiDB-lite"/>
    </source>
</evidence>
<keyword evidence="2" id="KW-0812">Transmembrane</keyword>
<gene>
    <name evidence="4" type="ORF">PHYPO_G00116630</name>
</gene>
<feature type="region of interest" description="Disordered" evidence="1">
    <location>
        <begin position="305"/>
        <end position="367"/>
    </location>
</feature>
<dbReference type="Proteomes" id="UP000327468">
    <property type="component" value="Chromosome 20"/>
</dbReference>
<feature type="compositionally biased region" description="Polar residues" evidence="1">
    <location>
        <begin position="207"/>
        <end position="262"/>
    </location>
</feature>
<reference evidence="4 5" key="1">
    <citation type="submission" date="2019-06" db="EMBL/GenBank/DDBJ databases">
        <title>A chromosome-scale genome assembly of the striped catfish, Pangasianodon hypophthalmus.</title>
        <authorList>
            <person name="Wen M."/>
            <person name="Zahm M."/>
            <person name="Roques C."/>
            <person name="Cabau C."/>
            <person name="Klopp C."/>
            <person name="Donnadieu C."/>
            <person name="Jouanno E."/>
            <person name="Avarre J.-C."/>
            <person name="Campet M."/>
            <person name="Ha T.T.T."/>
            <person name="Dugue R."/>
            <person name="Lampietro C."/>
            <person name="Louis A."/>
            <person name="Herpin A."/>
            <person name="Echchiki A."/>
            <person name="Berthelot C."/>
            <person name="Parey E."/>
            <person name="Roest-Crollius H."/>
            <person name="Braasch I."/>
            <person name="Postlethwait J."/>
            <person name="Bobe J."/>
            <person name="Montfort J."/>
            <person name="Bouchez O."/>
            <person name="Begum T."/>
            <person name="Schartl M."/>
            <person name="Guiguen Y."/>
        </authorList>
    </citation>
    <scope>NUCLEOTIDE SEQUENCE [LARGE SCALE GENOMIC DNA]</scope>
    <source>
        <strain evidence="4 5">Indonesia</strain>
        <tissue evidence="4">Blood</tissue>
    </source>
</reference>
<feature type="compositionally biased region" description="Polar residues" evidence="1">
    <location>
        <begin position="168"/>
        <end position="191"/>
    </location>
</feature>
<feature type="compositionally biased region" description="Polar residues" evidence="1">
    <location>
        <begin position="305"/>
        <end position="334"/>
    </location>
</feature>
<feature type="domain" description="SEA" evidence="3">
    <location>
        <begin position="478"/>
        <end position="550"/>
    </location>
</feature>
<evidence type="ECO:0000256" key="2">
    <source>
        <dbReference type="SAM" id="Phobius"/>
    </source>
</evidence>
<dbReference type="Pfam" id="PF01390">
    <property type="entry name" value="SEA"/>
    <property type="match status" value="1"/>
</dbReference>
<comment type="caution">
    <text evidence="4">The sequence shown here is derived from an EMBL/GenBank/DDBJ whole genome shotgun (WGS) entry which is preliminary data.</text>
</comment>
<sequence length="773" mass="82850">MLPPFTGSATQTVPTTEISTQITPVFSTEPTYSPSTTQSATALTSLMSAATDTSSTNEYTSIDITGQSTETLEVSRSTTEATYSPSTTQSATTLTSLTSMTTGSAVPTTSRTNEYTSIDITGQTTDTSEMSRSTSQKFPVSASTDVTAPSFPTTFATVVTTATDGPIQTSPIVSTTDDSAQATLPSSTEAVHSTPSTTLTPLPPVTSEITQESSTDGVHPTPSINSTPFTSVTSVSEIPATANSTEQTSSITTGQSTASSTAPVQPSQQSTTFPSTDSSTTMPATSTKSSTISFPMTVTNNVSISTQPTHFTSKNLSPSTSESIKSTVVPSTGYTAKETLLPPNNFSSTTLKTSTVGPTHTTLSSSTTKYSSTALSSTISAASFSSSTAEEEKQSTTLPSTSSQNSVSPSESSISTITAVTINSCTDCECNGAPCFFNMTSGLCECNCSDSTYGDSCSFAANIRPVIFSEGRPTRKANISLKIMKEYIPDFEDLNSEASKNLISKLSRELSDICRRADPQNFRDVKIIRLLRGSVIVKSIAQYNYPNNQSQIEFLNKDLELSLTKLFNNSDLLKHLSEALGNVSVQDAEVLMQTAEIANVSDLKPFMSCKSDFANYTLNIVEGAWVCEGPCKSNPSYCNDHGDCVNVKTGPMCQCYKSSFQEYYGPQCELFHRGAGFYAALFGSLGAVLLLFITVTIVIIVIQLRRRRCWSMSSSHESKRSNLFDDYFFDFTDRSQECQLQKYSLHDNLPEAEAGMFRSHLKNVDTTSNVKTQ</sequence>
<evidence type="ECO:0000313" key="4">
    <source>
        <dbReference type="EMBL" id="KAB5537248.1"/>
    </source>
</evidence>
<dbReference type="EMBL" id="VFJC01000021">
    <property type="protein sequence ID" value="KAB5537248.1"/>
    <property type="molecule type" value="Genomic_DNA"/>
</dbReference>
<keyword evidence="5" id="KW-1185">Reference proteome</keyword>
<feature type="compositionally biased region" description="Low complexity" evidence="1">
    <location>
        <begin position="263"/>
        <end position="281"/>
    </location>
</feature>
<feature type="region of interest" description="Disordered" evidence="1">
    <location>
        <begin position="385"/>
        <end position="410"/>
    </location>
</feature>
<feature type="compositionally biased region" description="Polar residues" evidence="1">
    <location>
        <begin position="282"/>
        <end position="292"/>
    </location>
</feature>
<keyword evidence="2" id="KW-1133">Transmembrane helix</keyword>
<dbReference type="AlphaFoldDB" id="A0A5N5L427"/>
<protein>
    <recommendedName>
        <fullName evidence="3">SEA domain-containing protein</fullName>
    </recommendedName>
</protein>
<accession>A0A5N5L427</accession>
<evidence type="ECO:0000259" key="3">
    <source>
        <dbReference type="Pfam" id="PF01390"/>
    </source>
</evidence>
<evidence type="ECO:0000313" key="5">
    <source>
        <dbReference type="Proteomes" id="UP000327468"/>
    </source>
</evidence>